<proteinExistence type="predicted"/>
<feature type="region of interest" description="Disordered" evidence="1">
    <location>
        <begin position="122"/>
        <end position="149"/>
    </location>
</feature>
<gene>
    <name evidence="2" type="ORF">LSALG_LOCUS27962</name>
</gene>
<organism evidence="2 3">
    <name type="scientific">Lactuca saligna</name>
    <name type="common">Willowleaf lettuce</name>
    <dbReference type="NCBI Taxonomy" id="75948"/>
    <lineage>
        <taxon>Eukaryota</taxon>
        <taxon>Viridiplantae</taxon>
        <taxon>Streptophyta</taxon>
        <taxon>Embryophyta</taxon>
        <taxon>Tracheophyta</taxon>
        <taxon>Spermatophyta</taxon>
        <taxon>Magnoliopsida</taxon>
        <taxon>eudicotyledons</taxon>
        <taxon>Gunneridae</taxon>
        <taxon>Pentapetalae</taxon>
        <taxon>asterids</taxon>
        <taxon>campanulids</taxon>
        <taxon>Asterales</taxon>
        <taxon>Asteraceae</taxon>
        <taxon>Cichorioideae</taxon>
        <taxon>Cichorieae</taxon>
        <taxon>Lactucinae</taxon>
        <taxon>Lactuca</taxon>
    </lineage>
</organism>
<evidence type="ECO:0000313" key="3">
    <source>
        <dbReference type="Proteomes" id="UP001177003"/>
    </source>
</evidence>
<dbReference type="AlphaFoldDB" id="A0AA35ZA02"/>
<name>A0AA35ZA02_LACSI</name>
<evidence type="ECO:0000256" key="1">
    <source>
        <dbReference type="SAM" id="MobiDB-lite"/>
    </source>
</evidence>
<protein>
    <submittedName>
        <fullName evidence="2">Uncharacterized protein</fullName>
    </submittedName>
</protein>
<dbReference type="EMBL" id="OX465081">
    <property type="protein sequence ID" value="CAI9288683.1"/>
    <property type="molecule type" value="Genomic_DNA"/>
</dbReference>
<reference evidence="2" key="1">
    <citation type="submission" date="2023-04" db="EMBL/GenBank/DDBJ databases">
        <authorList>
            <person name="Vijverberg K."/>
            <person name="Xiong W."/>
            <person name="Schranz E."/>
        </authorList>
    </citation>
    <scope>NUCLEOTIDE SEQUENCE</scope>
</reference>
<accession>A0AA35ZA02</accession>
<dbReference type="Proteomes" id="UP001177003">
    <property type="component" value="Chromosome 5"/>
</dbReference>
<keyword evidence="3" id="KW-1185">Reference proteome</keyword>
<sequence>MEEGEIGSDISNLSGGEEENSCFNDDVNAFIDVENSDKVDEGQENSFSMDNTHINGVRGAGFVDTKGRFFQTNNKRKGNGAVDGGSFLSNVDVTENKCNPVMPSAIMEDGCDVQGDSPYLVDNVEGEGEAESPSQPPDYRRDQSSTSHGSSKILKKKVLVVVDDIKDVLNQYFEMDGLLGYDMETNKERVKKILSSIVVV</sequence>
<evidence type="ECO:0000313" key="2">
    <source>
        <dbReference type="EMBL" id="CAI9288683.1"/>
    </source>
</evidence>
<feature type="region of interest" description="Disordered" evidence="1">
    <location>
        <begin position="1"/>
        <end position="24"/>
    </location>
</feature>